<keyword evidence="1" id="KW-1133">Transmembrane helix</keyword>
<dbReference type="InterPro" id="IPR025433">
    <property type="entry name" value="DUF4168"/>
</dbReference>
<gene>
    <name evidence="3" type="ORF">DO97_03390</name>
</gene>
<dbReference type="EMBL" id="JJML01000016">
    <property type="protein sequence ID" value="KGF73080.1"/>
    <property type="molecule type" value="Genomic_DNA"/>
</dbReference>
<sequence length="163" mass="18150">MTNSLHHAFRRNLNRVLARSLVVGAIVTAGILGGIVPSWTGTSYKLALSSLAAAQTFSDSEITNYARAVLAIEPVRQAAFNEIKRTVSAGDLSSVVCNRQAGIARLPRSIRRVVVDYCRQSKTIVESYGLTPSRFNEITLKIRNDQELQQLVQRELLRLQRNR</sequence>
<dbReference type="STRING" id="1497020.DO97_03390"/>
<evidence type="ECO:0000259" key="2">
    <source>
        <dbReference type="Pfam" id="PF13767"/>
    </source>
</evidence>
<comment type="caution">
    <text evidence="3">The sequence shown here is derived from an EMBL/GenBank/DDBJ whole genome shotgun (WGS) entry which is preliminary data.</text>
</comment>
<proteinExistence type="predicted"/>
<name>A0A098TLA1_9CYAN</name>
<keyword evidence="1" id="KW-0472">Membrane</keyword>
<evidence type="ECO:0000313" key="4">
    <source>
        <dbReference type="Proteomes" id="UP000030170"/>
    </source>
</evidence>
<organism evidence="3 4">
    <name type="scientific">Neosynechococcus sphagnicola sy1</name>
    <dbReference type="NCBI Taxonomy" id="1497020"/>
    <lineage>
        <taxon>Bacteria</taxon>
        <taxon>Bacillati</taxon>
        <taxon>Cyanobacteriota</taxon>
        <taxon>Cyanophyceae</taxon>
        <taxon>Neosynechococcales</taxon>
        <taxon>Neosynechococcaceae</taxon>
        <taxon>Neosynechococcus</taxon>
    </lineage>
</organism>
<keyword evidence="4" id="KW-1185">Reference proteome</keyword>
<keyword evidence="1" id="KW-0812">Transmembrane</keyword>
<dbReference type="OrthoDB" id="565076at2"/>
<dbReference type="AlphaFoldDB" id="A0A098TLA1"/>
<protein>
    <recommendedName>
        <fullName evidence="2">DUF4168 domain-containing protein</fullName>
    </recommendedName>
</protein>
<accession>A0A098TLA1</accession>
<feature type="transmembrane region" description="Helical" evidence="1">
    <location>
        <begin position="21"/>
        <end position="40"/>
    </location>
</feature>
<evidence type="ECO:0000256" key="1">
    <source>
        <dbReference type="SAM" id="Phobius"/>
    </source>
</evidence>
<evidence type="ECO:0000313" key="3">
    <source>
        <dbReference type="EMBL" id="KGF73080.1"/>
    </source>
</evidence>
<dbReference type="RefSeq" id="WP_036532326.1">
    <property type="nucleotide sequence ID" value="NZ_JJML01000016.1"/>
</dbReference>
<reference evidence="3 4" key="1">
    <citation type="journal article" date="2014" name="Mol. Ecol.">
        <title>Evolution of Synechococcus.</title>
        <authorList>
            <person name="Dvorak P."/>
            <person name="Casamatta D."/>
            <person name="Hasler P."/>
            <person name="Poulickova A."/>
            <person name="Ondrej V."/>
            <person name="Sanges R."/>
        </authorList>
    </citation>
    <scope>NUCLEOTIDE SEQUENCE [LARGE SCALE GENOMIC DNA]</scope>
    <source>
        <strain evidence="3 4">CAUP A 1101</strain>
    </source>
</reference>
<feature type="domain" description="DUF4168" evidence="2">
    <location>
        <begin position="58"/>
        <end position="150"/>
    </location>
</feature>
<dbReference type="Pfam" id="PF13767">
    <property type="entry name" value="DUF4168"/>
    <property type="match status" value="1"/>
</dbReference>
<dbReference type="Proteomes" id="UP000030170">
    <property type="component" value="Unassembled WGS sequence"/>
</dbReference>